<organism evidence="2 3">
    <name type="scientific">Pedobacter cryoconitis</name>
    <dbReference type="NCBI Taxonomy" id="188932"/>
    <lineage>
        <taxon>Bacteria</taxon>
        <taxon>Pseudomonadati</taxon>
        <taxon>Bacteroidota</taxon>
        <taxon>Sphingobacteriia</taxon>
        <taxon>Sphingobacteriales</taxon>
        <taxon>Sphingobacteriaceae</taxon>
        <taxon>Pedobacter</taxon>
    </lineage>
</organism>
<feature type="signal peptide" evidence="1">
    <location>
        <begin position="1"/>
        <end position="23"/>
    </location>
</feature>
<keyword evidence="1" id="KW-0732">Signal</keyword>
<name>A0A7W9DY31_9SPHI</name>
<evidence type="ECO:0000313" key="3">
    <source>
        <dbReference type="Proteomes" id="UP000537204"/>
    </source>
</evidence>
<dbReference type="AlphaFoldDB" id="A0A7W9DY31"/>
<protein>
    <recommendedName>
        <fullName evidence="4">Heme-binding HmuY-like protein</fullName>
    </recommendedName>
</protein>
<feature type="chain" id="PRO_5031574638" description="Heme-binding HmuY-like protein" evidence="1">
    <location>
        <begin position="24"/>
        <end position="212"/>
    </location>
</feature>
<evidence type="ECO:0008006" key="4">
    <source>
        <dbReference type="Google" id="ProtNLM"/>
    </source>
</evidence>
<sequence>MKTNFLKITGMFALLAVLATSCKKDNNETSNTSLKNNTNNAVNAIPANSVVTGAFTTPLSSPGGSAGNWGTVYFDLANNTTTTAASAYQASFNGSFDGNINANTGGAYKLAYADVPSTSLAAIAQSAFTTLNVKPATTLGSNTSAPGWYAYNVTTHLSGPVADRYVVLYKGTSVAAATELYVLQIITVGYSADPATAGNYFGQISFNYKKLV</sequence>
<accession>A0A7W9DY31</accession>
<gene>
    <name evidence="2" type="ORF">HDE68_001670</name>
</gene>
<evidence type="ECO:0000313" key="2">
    <source>
        <dbReference type="EMBL" id="MBB5635782.1"/>
    </source>
</evidence>
<comment type="caution">
    <text evidence="2">The sequence shown here is derived from an EMBL/GenBank/DDBJ whole genome shotgun (WGS) entry which is preliminary data.</text>
</comment>
<proteinExistence type="predicted"/>
<dbReference type="RefSeq" id="WP_183880816.1">
    <property type="nucleotide sequence ID" value="NZ_JACHCE010000002.1"/>
</dbReference>
<dbReference type="Proteomes" id="UP000537204">
    <property type="component" value="Unassembled WGS sequence"/>
</dbReference>
<dbReference type="EMBL" id="JACHCE010000002">
    <property type="protein sequence ID" value="MBB5635782.1"/>
    <property type="molecule type" value="Genomic_DNA"/>
</dbReference>
<evidence type="ECO:0000256" key="1">
    <source>
        <dbReference type="SAM" id="SignalP"/>
    </source>
</evidence>
<reference evidence="2 3" key="1">
    <citation type="submission" date="2020-08" db="EMBL/GenBank/DDBJ databases">
        <title>Genomic Encyclopedia of Type Strains, Phase IV (KMG-V): Genome sequencing to study the core and pangenomes of soil and plant-associated prokaryotes.</title>
        <authorList>
            <person name="Whitman W."/>
        </authorList>
    </citation>
    <scope>NUCLEOTIDE SEQUENCE [LARGE SCALE GENOMIC DNA]</scope>
    <source>
        <strain evidence="2 3">S3M1</strain>
    </source>
</reference>
<dbReference type="PROSITE" id="PS51257">
    <property type="entry name" value="PROKAR_LIPOPROTEIN"/>
    <property type="match status" value="1"/>
</dbReference>